<keyword evidence="2" id="KW-1185">Reference proteome</keyword>
<dbReference type="OrthoDB" id="9794178at2"/>
<sequence>MNPTEIRLNHDRTRLSVSWDNGKTIDYSAALLRERARDANSVHLQVKGLAVPAASSLTITNVEPIGNYAVRLAFSDGHDRGIFPWRYLTEIAAAARAVARMQA</sequence>
<accession>A0A1W6ZLN8</accession>
<reference evidence="1 2" key="1">
    <citation type="submission" date="2017-05" db="EMBL/GenBank/DDBJ databases">
        <title>Full genome sequence of Pseudorhodoplanes sinuspersici.</title>
        <authorList>
            <person name="Dastgheib S.M.M."/>
            <person name="Shavandi M."/>
            <person name="Tirandaz H."/>
        </authorList>
    </citation>
    <scope>NUCLEOTIDE SEQUENCE [LARGE SCALE GENOMIC DNA]</scope>
    <source>
        <strain evidence="1 2">RIPI110</strain>
    </source>
</reference>
<dbReference type="Proteomes" id="UP000194137">
    <property type="component" value="Chromosome"/>
</dbReference>
<organism evidence="1 2">
    <name type="scientific">Pseudorhodoplanes sinuspersici</name>
    <dbReference type="NCBI Taxonomy" id="1235591"/>
    <lineage>
        <taxon>Bacteria</taxon>
        <taxon>Pseudomonadati</taxon>
        <taxon>Pseudomonadota</taxon>
        <taxon>Alphaproteobacteria</taxon>
        <taxon>Hyphomicrobiales</taxon>
        <taxon>Pseudorhodoplanes</taxon>
    </lineage>
</organism>
<dbReference type="Pfam" id="PF06155">
    <property type="entry name" value="GBBH-like_N"/>
    <property type="match status" value="1"/>
</dbReference>
<dbReference type="EMBL" id="CP021112">
    <property type="protein sequence ID" value="ARP98296.1"/>
    <property type="molecule type" value="Genomic_DNA"/>
</dbReference>
<evidence type="ECO:0000313" key="1">
    <source>
        <dbReference type="EMBL" id="ARP98296.1"/>
    </source>
</evidence>
<evidence type="ECO:0000313" key="2">
    <source>
        <dbReference type="Proteomes" id="UP000194137"/>
    </source>
</evidence>
<dbReference type="AlphaFoldDB" id="A0A1W6ZLN8"/>
<dbReference type="STRING" id="1235591.CAK95_03730"/>
<gene>
    <name evidence="1" type="ORF">CAK95_03730</name>
</gene>
<dbReference type="PANTHER" id="PTHR35303:SF5">
    <property type="entry name" value="OS02G0197800 PROTEIN"/>
    <property type="match status" value="1"/>
</dbReference>
<proteinExistence type="predicted"/>
<protein>
    <submittedName>
        <fullName evidence="1">Uncharacterized protein</fullName>
    </submittedName>
</protein>
<dbReference type="InterPro" id="IPR010376">
    <property type="entry name" value="GBBH-like_N"/>
</dbReference>
<dbReference type="PANTHER" id="PTHR35303">
    <property type="entry name" value="OS02G0197800 PROTEIN"/>
    <property type="match status" value="1"/>
</dbReference>
<name>A0A1W6ZLN8_9HYPH</name>
<dbReference type="Gene3D" id="3.30.2020.30">
    <property type="match status" value="1"/>
</dbReference>
<dbReference type="KEGG" id="psin:CAK95_03730"/>
<dbReference type="InterPro" id="IPR038492">
    <property type="entry name" value="GBBH-like_N_sf"/>
</dbReference>
<dbReference type="RefSeq" id="WP_086086689.1">
    <property type="nucleotide sequence ID" value="NZ_CP021112.1"/>
</dbReference>